<evidence type="ECO:0008006" key="3">
    <source>
        <dbReference type="Google" id="ProtNLM"/>
    </source>
</evidence>
<feature type="non-terminal residue" evidence="2">
    <location>
        <position position="1"/>
    </location>
</feature>
<dbReference type="AlphaFoldDB" id="A0A382T9R7"/>
<accession>A0A382T9R7</accession>
<dbReference type="GO" id="GO:0055085">
    <property type="term" value="P:transmembrane transport"/>
    <property type="evidence" value="ECO:0007669"/>
    <property type="project" value="InterPro"/>
</dbReference>
<evidence type="ECO:0000313" key="2">
    <source>
        <dbReference type="EMBL" id="SVD18522.1"/>
    </source>
</evidence>
<dbReference type="EMBL" id="UINC01134773">
    <property type="protein sequence ID" value="SVD18522.1"/>
    <property type="molecule type" value="Genomic_DNA"/>
</dbReference>
<protein>
    <recommendedName>
        <fullName evidence="3">ABC transporter substrate-binding protein</fullName>
    </recommendedName>
</protein>
<dbReference type="Pfam" id="PF03480">
    <property type="entry name" value="DctP"/>
    <property type="match status" value="1"/>
</dbReference>
<dbReference type="Gene3D" id="3.40.190.10">
    <property type="entry name" value="Periplasmic binding protein-like II"/>
    <property type="match status" value="1"/>
</dbReference>
<dbReference type="InterPro" id="IPR038404">
    <property type="entry name" value="TRAP_DctP_sf"/>
</dbReference>
<keyword evidence="1" id="KW-0732">Signal</keyword>
<dbReference type="Gene3D" id="3.40.190.170">
    <property type="entry name" value="Bacterial extracellular solute-binding protein, family 7"/>
    <property type="match status" value="1"/>
</dbReference>
<organism evidence="2">
    <name type="scientific">marine metagenome</name>
    <dbReference type="NCBI Taxonomy" id="408172"/>
    <lineage>
        <taxon>unclassified sequences</taxon>
        <taxon>metagenomes</taxon>
        <taxon>ecological metagenomes</taxon>
    </lineage>
</organism>
<gene>
    <name evidence="2" type="ORF">METZ01_LOCUS371376</name>
</gene>
<name>A0A382T9R7_9ZZZZ</name>
<proteinExistence type="predicted"/>
<sequence>TSLSATDQAIIEAAATSENDIMMSEYNANNGTYLKKLVEEQGVIVKEFNDDVYDGFAEASAEVYAEVVEHSDLARRTHESFVKARAEIGAWMKLSDGAYLKQRNRALGV</sequence>
<reference evidence="2" key="1">
    <citation type="submission" date="2018-05" db="EMBL/GenBank/DDBJ databases">
        <authorList>
            <person name="Lanie J.A."/>
            <person name="Ng W.-L."/>
            <person name="Kazmierczak K.M."/>
            <person name="Andrzejewski T.M."/>
            <person name="Davidsen T.M."/>
            <person name="Wayne K.J."/>
            <person name="Tettelin H."/>
            <person name="Glass J.I."/>
            <person name="Rusch D."/>
            <person name="Podicherti R."/>
            <person name="Tsui H.-C.T."/>
            <person name="Winkler M.E."/>
        </authorList>
    </citation>
    <scope>NUCLEOTIDE SEQUENCE</scope>
</reference>
<evidence type="ECO:0000256" key="1">
    <source>
        <dbReference type="ARBA" id="ARBA00022729"/>
    </source>
</evidence>
<dbReference type="InterPro" id="IPR018389">
    <property type="entry name" value="DctP_fam"/>
</dbReference>